<feature type="transmembrane region" description="Helical" evidence="7">
    <location>
        <begin position="60"/>
        <end position="79"/>
    </location>
</feature>
<evidence type="ECO:0000256" key="1">
    <source>
        <dbReference type="ARBA" id="ARBA00004141"/>
    </source>
</evidence>
<protein>
    <recommendedName>
        <fullName evidence="10">Transmembrane protein 144</fullName>
    </recommendedName>
</protein>
<dbReference type="SUPFAM" id="SSF103473">
    <property type="entry name" value="MFS general substrate transporter"/>
    <property type="match status" value="1"/>
</dbReference>
<sequence length="369" mass="39695">MSATVEGLAACAVSSLFFGSMFVPVKRFDAGDGIFAQWVMCSAILVVGLIVNAGANFPPFHPLAMLGGMFWTIGNVTAIPIMNMIGLGMGILIWGTTNCLLGWASGRFGLFGINASVPKSPVLNYFGLMLVIVGGVMFSQIRPTPKHGASDDQENEESGGSGNDPECEGGDSDNRATPVIANAARIEEDARNEAELTSLLRHPQGGLTRSQKRVVGIVMSLCAGVFYGVTFVPVIYMQDHSEDFDHASKQSLPYVLSHYSGIFLTSTVILLGYLAYTKNRPFVNSKTILPSFTAGIMWSLAQLAWFVANDRLSQSITFPINSMVPGVCAALWSVFYFKEIEGRRNLRVLSIAVLVTLTGAMLVGISKDL</sequence>
<evidence type="ECO:0000256" key="7">
    <source>
        <dbReference type="SAM" id="Phobius"/>
    </source>
</evidence>
<evidence type="ECO:0000313" key="9">
    <source>
        <dbReference type="Proteomes" id="UP001175271"/>
    </source>
</evidence>
<dbReference type="Proteomes" id="UP001175271">
    <property type="component" value="Unassembled WGS sequence"/>
</dbReference>
<evidence type="ECO:0000256" key="2">
    <source>
        <dbReference type="ARBA" id="ARBA00005731"/>
    </source>
</evidence>
<evidence type="ECO:0000256" key="5">
    <source>
        <dbReference type="ARBA" id="ARBA00023136"/>
    </source>
</evidence>
<evidence type="ECO:0000256" key="6">
    <source>
        <dbReference type="SAM" id="MobiDB-lite"/>
    </source>
</evidence>
<feature type="transmembrane region" description="Helical" evidence="7">
    <location>
        <begin position="256"/>
        <end position="276"/>
    </location>
</feature>
<comment type="similarity">
    <text evidence="2">Belongs to the TMEM144 family.</text>
</comment>
<feature type="transmembrane region" description="Helical" evidence="7">
    <location>
        <begin position="6"/>
        <end position="23"/>
    </location>
</feature>
<comment type="subcellular location">
    <subcellularLocation>
        <location evidence="1">Membrane</location>
        <topology evidence="1">Multi-pass membrane protein</topology>
    </subcellularLocation>
</comment>
<evidence type="ECO:0008006" key="10">
    <source>
        <dbReference type="Google" id="ProtNLM"/>
    </source>
</evidence>
<keyword evidence="9" id="KW-1185">Reference proteome</keyword>
<keyword evidence="5 7" id="KW-0472">Membrane</keyword>
<keyword evidence="3 7" id="KW-0812">Transmembrane</keyword>
<dbReference type="EMBL" id="JAUCMV010000002">
    <property type="protein sequence ID" value="KAK0420612.1"/>
    <property type="molecule type" value="Genomic_DNA"/>
</dbReference>
<dbReference type="AlphaFoldDB" id="A0AA39ICN6"/>
<keyword evidence="4 7" id="KW-1133">Transmembrane helix</keyword>
<dbReference type="GO" id="GO:0015144">
    <property type="term" value="F:carbohydrate transmembrane transporter activity"/>
    <property type="evidence" value="ECO:0007669"/>
    <property type="project" value="InterPro"/>
</dbReference>
<comment type="caution">
    <text evidence="8">The sequence shown here is derived from an EMBL/GenBank/DDBJ whole genome shotgun (WGS) entry which is preliminary data.</text>
</comment>
<feature type="transmembrane region" description="Helical" evidence="7">
    <location>
        <begin position="320"/>
        <end position="337"/>
    </location>
</feature>
<feature type="transmembrane region" description="Helical" evidence="7">
    <location>
        <begin position="288"/>
        <end position="308"/>
    </location>
</feature>
<dbReference type="Pfam" id="PF07857">
    <property type="entry name" value="TMEM144"/>
    <property type="match status" value="1"/>
</dbReference>
<proteinExistence type="inferred from homology"/>
<feature type="transmembrane region" description="Helical" evidence="7">
    <location>
        <begin position="35"/>
        <end position="54"/>
    </location>
</feature>
<feature type="transmembrane region" description="Helical" evidence="7">
    <location>
        <begin position="122"/>
        <end position="141"/>
    </location>
</feature>
<reference evidence="8" key="1">
    <citation type="submission" date="2023-06" db="EMBL/GenBank/DDBJ databases">
        <title>Genomic analysis of the entomopathogenic nematode Steinernema hermaphroditum.</title>
        <authorList>
            <person name="Schwarz E.M."/>
            <person name="Heppert J.K."/>
            <person name="Baniya A."/>
            <person name="Schwartz H.T."/>
            <person name="Tan C.-H."/>
            <person name="Antoshechkin I."/>
            <person name="Sternberg P.W."/>
            <person name="Goodrich-Blair H."/>
            <person name="Dillman A.R."/>
        </authorList>
    </citation>
    <scope>NUCLEOTIDE SEQUENCE</scope>
    <source>
        <strain evidence="8">PS9179</strain>
        <tissue evidence="8">Whole animal</tissue>
    </source>
</reference>
<evidence type="ECO:0000256" key="3">
    <source>
        <dbReference type="ARBA" id="ARBA00022692"/>
    </source>
</evidence>
<organism evidence="8 9">
    <name type="scientific">Steinernema hermaphroditum</name>
    <dbReference type="NCBI Taxonomy" id="289476"/>
    <lineage>
        <taxon>Eukaryota</taxon>
        <taxon>Metazoa</taxon>
        <taxon>Ecdysozoa</taxon>
        <taxon>Nematoda</taxon>
        <taxon>Chromadorea</taxon>
        <taxon>Rhabditida</taxon>
        <taxon>Tylenchina</taxon>
        <taxon>Panagrolaimomorpha</taxon>
        <taxon>Strongyloidoidea</taxon>
        <taxon>Steinernematidae</taxon>
        <taxon>Steinernema</taxon>
    </lineage>
</organism>
<accession>A0AA39ICN6</accession>
<feature type="transmembrane region" description="Helical" evidence="7">
    <location>
        <begin position="349"/>
        <end position="366"/>
    </location>
</feature>
<dbReference type="InterPro" id="IPR012435">
    <property type="entry name" value="TMEM144"/>
</dbReference>
<name>A0AA39ICN6_9BILA</name>
<evidence type="ECO:0000313" key="8">
    <source>
        <dbReference type="EMBL" id="KAK0420612.1"/>
    </source>
</evidence>
<feature type="region of interest" description="Disordered" evidence="6">
    <location>
        <begin position="144"/>
        <end position="174"/>
    </location>
</feature>
<dbReference type="PANTHER" id="PTHR16119">
    <property type="entry name" value="TRANSMEMBRANE PROTEIN 144"/>
    <property type="match status" value="1"/>
</dbReference>
<evidence type="ECO:0000256" key="4">
    <source>
        <dbReference type="ARBA" id="ARBA00022989"/>
    </source>
</evidence>
<gene>
    <name evidence="8" type="ORF">QR680_014791</name>
</gene>
<dbReference type="InterPro" id="IPR036259">
    <property type="entry name" value="MFS_trans_sf"/>
</dbReference>
<feature type="transmembrane region" description="Helical" evidence="7">
    <location>
        <begin position="214"/>
        <end position="236"/>
    </location>
</feature>
<dbReference type="PANTHER" id="PTHR16119:SF17">
    <property type="entry name" value="TRANSMEMBRANE PROTEIN 144"/>
    <property type="match status" value="1"/>
</dbReference>
<dbReference type="GO" id="GO:0016020">
    <property type="term" value="C:membrane"/>
    <property type="evidence" value="ECO:0007669"/>
    <property type="project" value="UniProtKB-SubCell"/>
</dbReference>
<dbReference type="InterPro" id="IPR010651">
    <property type="entry name" value="Sugar_transport"/>
</dbReference>